<dbReference type="EMBL" id="CAKLBY020000075">
    <property type="protein sequence ID" value="CAK7924433.1"/>
    <property type="molecule type" value="Genomic_DNA"/>
</dbReference>
<protein>
    <submittedName>
        <fullName evidence="1">Uncharacterized protein</fullName>
    </submittedName>
</protein>
<reference evidence="1" key="1">
    <citation type="submission" date="2024-01" db="EMBL/GenBank/DDBJ databases">
        <authorList>
            <person name="Webb A."/>
        </authorList>
    </citation>
    <scope>NUCLEOTIDE SEQUENCE</scope>
    <source>
        <strain evidence="1">Pm1</strain>
    </source>
</reference>
<comment type="caution">
    <text evidence="1">The sequence shown here is derived from an EMBL/GenBank/DDBJ whole genome shotgun (WGS) entry which is preliminary data.</text>
</comment>
<name>A0AAV1TTP8_9STRA</name>
<dbReference type="Proteomes" id="UP001162060">
    <property type="component" value="Unassembled WGS sequence"/>
</dbReference>
<evidence type="ECO:0000313" key="2">
    <source>
        <dbReference type="Proteomes" id="UP001162060"/>
    </source>
</evidence>
<proteinExistence type="predicted"/>
<evidence type="ECO:0000313" key="1">
    <source>
        <dbReference type="EMBL" id="CAK7924433.1"/>
    </source>
</evidence>
<dbReference type="AlphaFoldDB" id="A0AAV1TTP8"/>
<accession>A0AAV1TTP8</accession>
<sequence>MGTGILTNPELGQAASAPQLLRLFVGPVLIGVRTRPQWLTPSLTEMVSIQWLQNGVHRGKDRGSGPLLSRELFPVTLWLDLEISGRRMSLTCWCLRARDR</sequence>
<gene>
    <name evidence="1" type="ORF">PM001_LOCUS9583</name>
</gene>
<organism evidence="1 2">
    <name type="scientific">Peronospora matthiolae</name>
    <dbReference type="NCBI Taxonomy" id="2874970"/>
    <lineage>
        <taxon>Eukaryota</taxon>
        <taxon>Sar</taxon>
        <taxon>Stramenopiles</taxon>
        <taxon>Oomycota</taxon>
        <taxon>Peronosporomycetes</taxon>
        <taxon>Peronosporales</taxon>
        <taxon>Peronosporaceae</taxon>
        <taxon>Peronospora</taxon>
    </lineage>
</organism>